<gene>
    <name evidence="1" type="ORF">GDO54_002189</name>
</gene>
<dbReference type="InterPro" id="IPR036179">
    <property type="entry name" value="Ig-like_dom_sf"/>
</dbReference>
<protein>
    <recommendedName>
        <fullName evidence="3">Ig-like domain-containing protein</fullName>
    </recommendedName>
</protein>
<accession>A0AAV3BCE4</accession>
<comment type="caution">
    <text evidence="1">The sequence shown here is derived from an EMBL/GenBank/DDBJ whole genome shotgun (WGS) entry which is preliminary data.</text>
</comment>
<evidence type="ECO:0000313" key="1">
    <source>
        <dbReference type="EMBL" id="DBA34643.1"/>
    </source>
</evidence>
<dbReference type="InterPro" id="IPR013783">
    <property type="entry name" value="Ig-like_fold"/>
</dbReference>
<dbReference type="AlphaFoldDB" id="A0AAV3BCE4"/>
<evidence type="ECO:0000313" key="2">
    <source>
        <dbReference type="Proteomes" id="UP001181693"/>
    </source>
</evidence>
<dbReference type="Proteomes" id="UP001181693">
    <property type="component" value="Unassembled WGS sequence"/>
</dbReference>
<dbReference type="Gene3D" id="2.60.40.10">
    <property type="entry name" value="Immunoglobulins"/>
    <property type="match status" value="2"/>
</dbReference>
<organism evidence="1 2">
    <name type="scientific">Pyxicephalus adspersus</name>
    <name type="common">African bullfrog</name>
    <dbReference type="NCBI Taxonomy" id="30357"/>
    <lineage>
        <taxon>Eukaryota</taxon>
        <taxon>Metazoa</taxon>
        <taxon>Chordata</taxon>
        <taxon>Craniata</taxon>
        <taxon>Vertebrata</taxon>
        <taxon>Euteleostomi</taxon>
        <taxon>Amphibia</taxon>
        <taxon>Batrachia</taxon>
        <taxon>Anura</taxon>
        <taxon>Neobatrachia</taxon>
        <taxon>Ranoidea</taxon>
        <taxon>Pyxicephalidae</taxon>
        <taxon>Pyxicephalinae</taxon>
        <taxon>Pyxicephalus</taxon>
    </lineage>
</organism>
<dbReference type="EMBL" id="DYDO01000001">
    <property type="protein sequence ID" value="DBA34643.1"/>
    <property type="molecule type" value="Genomic_DNA"/>
</dbReference>
<keyword evidence="2" id="KW-1185">Reference proteome</keyword>
<reference evidence="1" key="1">
    <citation type="thesis" date="2020" institute="ProQuest LLC" country="789 East Eisenhower Parkway, Ann Arbor, MI, USA">
        <title>Comparative Genomics and Chromosome Evolution.</title>
        <authorList>
            <person name="Mudd A.B."/>
        </authorList>
    </citation>
    <scope>NUCLEOTIDE SEQUENCE</scope>
    <source>
        <strain evidence="1">1538</strain>
        <tissue evidence="1">Blood</tissue>
    </source>
</reference>
<evidence type="ECO:0008006" key="3">
    <source>
        <dbReference type="Google" id="ProtNLM"/>
    </source>
</evidence>
<proteinExistence type="predicted"/>
<sequence length="282" mass="30851">MNNISNGSTNQTYATCPAPLSAPWVNVSCHIDGSASVSCVLEKDRGVTYTWRVNGEFLHGNHSPNITFINEEFISGPLNVKCSVNNSVSMEESNNTQIFCPAPLSAPSVNFSCLNDGRASVSCVLEKDRDVTYTWTLNGKLWHREHSPNITLTIEELRTGPINVSCAVNTSVSRKESNNIQIYCPGEKSVVSAPCHSPTITSVSLSFLIFCYFPYTHICPLSSLTFTFCSFHPLLNKSDTPVAKPIGIYIVGNQQEGIEEQLDLQRISILCKGAGVRLSPGR</sequence>
<name>A0AAV3BCE4_PYXAD</name>
<dbReference type="SUPFAM" id="SSF48726">
    <property type="entry name" value="Immunoglobulin"/>
    <property type="match status" value="1"/>
</dbReference>